<dbReference type="Gene3D" id="1.10.510.10">
    <property type="entry name" value="Transferase(Phosphotransferase) domain 1"/>
    <property type="match status" value="1"/>
</dbReference>
<accession>A0A397UKM8</accession>
<dbReference type="EMBL" id="QKWP01001207">
    <property type="protein sequence ID" value="RIB10825.1"/>
    <property type="molecule type" value="Genomic_DNA"/>
</dbReference>
<gene>
    <name evidence="2" type="ORF">C2G38_158162</name>
</gene>
<evidence type="ECO:0000259" key="1">
    <source>
        <dbReference type="PROSITE" id="PS50011"/>
    </source>
</evidence>
<protein>
    <submittedName>
        <fullName evidence="2">Kinase-like domain-containing protein</fullName>
    </submittedName>
</protein>
<comment type="caution">
    <text evidence="2">The sequence shown here is derived from an EMBL/GenBank/DDBJ whole genome shotgun (WGS) entry which is preliminary data.</text>
</comment>
<dbReference type="Pfam" id="PF07714">
    <property type="entry name" value="PK_Tyr_Ser-Thr"/>
    <property type="match status" value="1"/>
</dbReference>
<dbReference type="AlphaFoldDB" id="A0A397UKM8"/>
<dbReference type="SUPFAM" id="SSF56112">
    <property type="entry name" value="Protein kinase-like (PK-like)"/>
    <property type="match status" value="1"/>
</dbReference>
<name>A0A397UKM8_9GLOM</name>
<keyword evidence="3" id="KW-1185">Reference proteome</keyword>
<dbReference type="PANTHER" id="PTHR44329">
    <property type="entry name" value="SERINE/THREONINE-PROTEIN KINASE TNNI3K-RELATED"/>
    <property type="match status" value="1"/>
</dbReference>
<dbReference type="GO" id="GO:0004674">
    <property type="term" value="F:protein serine/threonine kinase activity"/>
    <property type="evidence" value="ECO:0007669"/>
    <property type="project" value="TreeGrafter"/>
</dbReference>
<dbReference type="InterPro" id="IPR001245">
    <property type="entry name" value="Ser-Thr/Tyr_kinase_cat_dom"/>
</dbReference>
<organism evidence="2 3">
    <name type="scientific">Gigaspora rosea</name>
    <dbReference type="NCBI Taxonomy" id="44941"/>
    <lineage>
        <taxon>Eukaryota</taxon>
        <taxon>Fungi</taxon>
        <taxon>Fungi incertae sedis</taxon>
        <taxon>Mucoromycota</taxon>
        <taxon>Glomeromycotina</taxon>
        <taxon>Glomeromycetes</taxon>
        <taxon>Diversisporales</taxon>
        <taxon>Gigasporaceae</taxon>
        <taxon>Gigaspora</taxon>
    </lineage>
</organism>
<dbReference type="InterPro" id="IPR011009">
    <property type="entry name" value="Kinase-like_dom_sf"/>
</dbReference>
<dbReference type="GO" id="GO:0005524">
    <property type="term" value="F:ATP binding"/>
    <property type="evidence" value="ECO:0007669"/>
    <property type="project" value="InterPro"/>
</dbReference>
<keyword evidence="2" id="KW-0808">Transferase</keyword>
<proteinExistence type="predicted"/>
<dbReference type="InterPro" id="IPR051681">
    <property type="entry name" value="Ser/Thr_Kinases-Pseudokinases"/>
</dbReference>
<dbReference type="STRING" id="44941.A0A397UKM8"/>
<evidence type="ECO:0000313" key="3">
    <source>
        <dbReference type="Proteomes" id="UP000266673"/>
    </source>
</evidence>
<feature type="domain" description="Protein kinase" evidence="1">
    <location>
        <begin position="79"/>
        <end position="352"/>
    </location>
</feature>
<dbReference type="PRINTS" id="PR00109">
    <property type="entry name" value="TYRKINASE"/>
</dbReference>
<sequence>MAFQVVVETSFLSRFGSCVECLEPCSGYQWCSTCEISALKRKFTEWTSGNIKVDNMIQQTQLLSNDGVGYLEFIPFENFEYVKYIERGAFSTIYSAIWINGPRHILDNECPDWIRSGPTKCALKRIDNSCNISQEYLNKILNYHKCYRIGAAIVDCFGVTRDPTGCYMFVTKFYEYGNLQEFLTKTMGCLCWRDIIDMLWGMVSGGLERIHDNGFYHGNLHCGNLLIDELPESIHLKISDVGLHGPADGPGSGVYGVLPYVAPEVLRGKEYTQESDIYSFGIIMWALSSFTPPFCQYPHDLDLAKRICDGLRPDIIDGTPEAYTTLMKQCWDENPNNRPKAAELNEILCRWVTDINDNVESTPISEQFDIAEEKRFLDLINKTFTQPAVHKDAVYVSRLLDFQSLHENSQ</sequence>
<keyword evidence="2" id="KW-0418">Kinase</keyword>
<dbReference type="OrthoDB" id="346907at2759"/>
<dbReference type="InterPro" id="IPR000719">
    <property type="entry name" value="Prot_kinase_dom"/>
</dbReference>
<evidence type="ECO:0000313" key="2">
    <source>
        <dbReference type="EMBL" id="RIB10825.1"/>
    </source>
</evidence>
<dbReference type="PROSITE" id="PS50011">
    <property type="entry name" value="PROTEIN_KINASE_DOM"/>
    <property type="match status" value="1"/>
</dbReference>
<dbReference type="Proteomes" id="UP000266673">
    <property type="component" value="Unassembled WGS sequence"/>
</dbReference>
<reference evidence="2 3" key="1">
    <citation type="submission" date="2018-06" db="EMBL/GenBank/DDBJ databases">
        <title>Comparative genomics reveals the genomic features of Rhizophagus irregularis, R. cerebriforme, R. diaphanum and Gigaspora rosea, and their symbiotic lifestyle signature.</title>
        <authorList>
            <person name="Morin E."/>
            <person name="San Clemente H."/>
            <person name="Chen E.C.H."/>
            <person name="De La Providencia I."/>
            <person name="Hainaut M."/>
            <person name="Kuo A."/>
            <person name="Kohler A."/>
            <person name="Murat C."/>
            <person name="Tang N."/>
            <person name="Roy S."/>
            <person name="Loubradou J."/>
            <person name="Henrissat B."/>
            <person name="Grigoriev I.V."/>
            <person name="Corradi N."/>
            <person name="Roux C."/>
            <person name="Martin F.M."/>
        </authorList>
    </citation>
    <scope>NUCLEOTIDE SEQUENCE [LARGE SCALE GENOMIC DNA]</scope>
    <source>
        <strain evidence="2 3">DAOM 194757</strain>
    </source>
</reference>